<evidence type="ECO:0000256" key="10">
    <source>
        <dbReference type="ARBA" id="ARBA00023180"/>
    </source>
</evidence>
<feature type="chain" id="PRO_5001595344" description="Glypican-3" evidence="15">
    <location>
        <begin position="23"/>
        <end position="140"/>
    </location>
</feature>
<keyword evidence="7 14" id="KW-0654">Proteoglycan</keyword>
<evidence type="ECO:0000256" key="4">
    <source>
        <dbReference type="ARBA" id="ARBA00022475"/>
    </source>
</evidence>
<evidence type="ECO:0000256" key="1">
    <source>
        <dbReference type="ARBA" id="ARBA00004471"/>
    </source>
</evidence>
<keyword evidence="4" id="KW-1003">Cell membrane</keyword>
<evidence type="ECO:0000256" key="14">
    <source>
        <dbReference type="RuleBase" id="RU003519"/>
    </source>
</evidence>
<feature type="signal peptide" evidence="15">
    <location>
        <begin position="1"/>
        <end position="22"/>
    </location>
</feature>
<comment type="function">
    <text evidence="14">Cell surface proteoglycan.</text>
</comment>
<evidence type="ECO:0000256" key="12">
    <source>
        <dbReference type="ARBA" id="ARBA00023288"/>
    </source>
</evidence>
<evidence type="ECO:0000256" key="13">
    <source>
        <dbReference type="RuleBase" id="RU003518"/>
    </source>
</evidence>
<evidence type="ECO:0000256" key="2">
    <source>
        <dbReference type="ARBA" id="ARBA00010260"/>
    </source>
</evidence>
<keyword evidence="10" id="KW-0325">Glycoprotein</keyword>
<comment type="subcellular location">
    <subcellularLocation>
        <location evidence="1">Cell membrane</location>
        <topology evidence="1">Lipid-anchor</topology>
        <topology evidence="1">GPI-anchor</topology>
        <orientation evidence="1">Extracellular side</orientation>
    </subcellularLocation>
</comment>
<proteinExistence type="inferred from homology"/>
<keyword evidence="12 14" id="KW-0449">Lipoprotein</keyword>
<organism evidence="16 17">
    <name type="scientific">Oncorhynchus mykiss</name>
    <name type="common">Rainbow trout</name>
    <name type="synonym">Salmo gairdneri</name>
    <dbReference type="NCBI Taxonomy" id="8022"/>
    <lineage>
        <taxon>Eukaryota</taxon>
        <taxon>Metazoa</taxon>
        <taxon>Chordata</taxon>
        <taxon>Craniata</taxon>
        <taxon>Vertebrata</taxon>
        <taxon>Euteleostomi</taxon>
        <taxon>Actinopterygii</taxon>
        <taxon>Neopterygii</taxon>
        <taxon>Teleostei</taxon>
        <taxon>Protacanthopterygii</taxon>
        <taxon>Salmoniformes</taxon>
        <taxon>Salmonidae</taxon>
        <taxon>Salmoninae</taxon>
        <taxon>Oncorhynchus</taxon>
    </lineage>
</organism>
<keyword evidence="11 14" id="KW-0357">Heparan sulfate</keyword>
<dbReference type="PANTHER" id="PTHR10822:SF4">
    <property type="entry name" value="GLYPICAN-3"/>
    <property type="match status" value="1"/>
</dbReference>
<dbReference type="GO" id="GO:0009986">
    <property type="term" value="C:cell surface"/>
    <property type="evidence" value="ECO:0007669"/>
    <property type="project" value="TreeGrafter"/>
</dbReference>
<keyword evidence="9" id="KW-1015">Disulfide bond</keyword>
<evidence type="ECO:0000256" key="8">
    <source>
        <dbReference type="ARBA" id="ARBA00023136"/>
    </source>
</evidence>
<reference evidence="16" key="1">
    <citation type="journal article" date="2014" name="Nat. Commun.">
        <title>The rainbow trout genome provides novel insights into evolution after whole-genome duplication in vertebrates.</title>
        <authorList>
            <person name="Berthelot C."/>
            <person name="Brunet F."/>
            <person name="Chalopin D."/>
            <person name="Juanchich A."/>
            <person name="Bernard M."/>
            <person name="Noel B."/>
            <person name="Bento P."/>
            <person name="Da Silva C."/>
            <person name="Labadie K."/>
            <person name="Alberti A."/>
            <person name="Aury J.M."/>
            <person name="Louis A."/>
            <person name="Dehais P."/>
            <person name="Bardou P."/>
            <person name="Montfort J."/>
            <person name="Klopp C."/>
            <person name="Cabau C."/>
            <person name="Gaspin C."/>
            <person name="Thorgaard G.H."/>
            <person name="Boussaha M."/>
            <person name="Quillet E."/>
            <person name="Guyomard R."/>
            <person name="Galiana D."/>
            <person name="Bobe J."/>
            <person name="Volff J.N."/>
            <person name="Genet C."/>
            <person name="Wincker P."/>
            <person name="Jaillon O."/>
            <person name="Roest Crollius H."/>
            <person name="Guiguen Y."/>
        </authorList>
    </citation>
    <scope>NUCLEOTIDE SEQUENCE [LARGE SCALE GENOMIC DNA]</scope>
</reference>
<dbReference type="EMBL" id="FR905723">
    <property type="protein sequence ID" value="CDQ81218.1"/>
    <property type="molecule type" value="Genomic_DNA"/>
</dbReference>
<evidence type="ECO:0000313" key="17">
    <source>
        <dbReference type="Proteomes" id="UP000193380"/>
    </source>
</evidence>
<dbReference type="AlphaFoldDB" id="A0A060XNS1"/>
<evidence type="ECO:0000256" key="5">
    <source>
        <dbReference type="ARBA" id="ARBA00022622"/>
    </source>
</evidence>
<keyword evidence="5 14" id="KW-0336">GPI-anchor</keyword>
<comment type="similarity">
    <text evidence="2 13">Belongs to the glypican family.</text>
</comment>
<dbReference type="GO" id="GO:0016477">
    <property type="term" value="P:cell migration"/>
    <property type="evidence" value="ECO:0007669"/>
    <property type="project" value="TreeGrafter"/>
</dbReference>
<dbReference type="Pfam" id="PF01153">
    <property type="entry name" value="Glypican"/>
    <property type="match status" value="1"/>
</dbReference>
<evidence type="ECO:0000256" key="6">
    <source>
        <dbReference type="ARBA" id="ARBA00022729"/>
    </source>
</evidence>
<dbReference type="STRING" id="8022.A0A060XNS1"/>
<dbReference type="GO" id="GO:1905475">
    <property type="term" value="P:regulation of protein localization to membrane"/>
    <property type="evidence" value="ECO:0007669"/>
    <property type="project" value="TreeGrafter"/>
</dbReference>
<keyword evidence="8 14" id="KW-0472">Membrane</keyword>
<evidence type="ECO:0000313" key="16">
    <source>
        <dbReference type="EMBL" id="CDQ81218.1"/>
    </source>
</evidence>
<dbReference type="InterPro" id="IPR001863">
    <property type="entry name" value="Glypican"/>
</dbReference>
<sequence length="140" mass="15276">MDGFPLSGVLFLCALCLPSTLPGGQVPVTPSCHEVRASFQSLHPGSKWAMETPVSGADLQVCQPKGLTCCSRRMEERYQMTARQNMESGLQTVSAPLKLLIIQNAAVFQAGSLFCGESFDIQENMDPQDYTLQWVNSCSN</sequence>
<dbReference type="PANTHER" id="PTHR10822">
    <property type="entry name" value="GLYPICAN"/>
    <property type="match status" value="1"/>
</dbReference>
<reference evidence="16" key="2">
    <citation type="submission" date="2014-03" db="EMBL/GenBank/DDBJ databases">
        <authorList>
            <person name="Genoscope - CEA"/>
        </authorList>
    </citation>
    <scope>NUCLEOTIDE SEQUENCE</scope>
</reference>
<evidence type="ECO:0000256" key="3">
    <source>
        <dbReference type="ARBA" id="ARBA00014712"/>
    </source>
</evidence>
<evidence type="ECO:0000256" key="11">
    <source>
        <dbReference type="ARBA" id="ARBA00023207"/>
    </source>
</evidence>
<dbReference type="GO" id="GO:0005886">
    <property type="term" value="C:plasma membrane"/>
    <property type="evidence" value="ECO:0007669"/>
    <property type="project" value="UniProtKB-SubCell"/>
</dbReference>
<evidence type="ECO:0000256" key="7">
    <source>
        <dbReference type="ARBA" id="ARBA00022974"/>
    </source>
</evidence>
<dbReference type="Proteomes" id="UP000193380">
    <property type="component" value="Unassembled WGS sequence"/>
</dbReference>
<gene>
    <name evidence="16" type="ORF">GSONMT00045186001</name>
</gene>
<dbReference type="GO" id="GO:0098552">
    <property type="term" value="C:side of membrane"/>
    <property type="evidence" value="ECO:0007669"/>
    <property type="project" value="UniProtKB-KW"/>
</dbReference>
<evidence type="ECO:0000256" key="9">
    <source>
        <dbReference type="ARBA" id="ARBA00023157"/>
    </source>
</evidence>
<protein>
    <recommendedName>
        <fullName evidence="3">Glypican-3</fullName>
    </recommendedName>
</protein>
<dbReference type="PaxDb" id="8022-A0A060XNS1"/>
<dbReference type="GO" id="GO:0005576">
    <property type="term" value="C:extracellular region"/>
    <property type="evidence" value="ECO:0007669"/>
    <property type="project" value="TreeGrafter"/>
</dbReference>
<name>A0A060XNS1_ONCMY</name>
<keyword evidence="6 15" id="KW-0732">Signal</keyword>
<dbReference type="GO" id="GO:0090263">
    <property type="term" value="P:positive regulation of canonical Wnt signaling pathway"/>
    <property type="evidence" value="ECO:0007669"/>
    <property type="project" value="TreeGrafter"/>
</dbReference>
<evidence type="ECO:0000256" key="15">
    <source>
        <dbReference type="SAM" id="SignalP"/>
    </source>
</evidence>
<accession>A0A060XNS1</accession>